<dbReference type="RefSeq" id="WP_248211021.1">
    <property type="nucleotide sequence ID" value="NZ_JALNMH010000015.1"/>
</dbReference>
<name>A0ABT0GL13_9GAMM</name>
<keyword evidence="12" id="KW-1185">Reference proteome</keyword>
<evidence type="ECO:0000256" key="1">
    <source>
        <dbReference type="ARBA" id="ARBA00001974"/>
    </source>
</evidence>
<dbReference type="PRINTS" id="PR00420">
    <property type="entry name" value="RNGMNOXGNASE"/>
</dbReference>
<dbReference type="Pfam" id="PF01494">
    <property type="entry name" value="FAD_binding_3"/>
    <property type="match status" value="1"/>
</dbReference>
<comment type="similarity">
    <text evidence="9">Belongs to the aromatic-ring hydroxylase family. KMO subfamily.</text>
</comment>
<dbReference type="PANTHER" id="PTHR46028">
    <property type="entry name" value="KYNURENINE 3-MONOOXYGENASE"/>
    <property type="match status" value="1"/>
</dbReference>
<comment type="catalytic activity">
    <reaction evidence="8 9">
        <text>L-kynurenine + NADPH + O2 + H(+) = 3-hydroxy-L-kynurenine + NADP(+) + H2O</text>
        <dbReference type="Rhea" id="RHEA:20545"/>
        <dbReference type="ChEBI" id="CHEBI:15377"/>
        <dbReference type="ChEBI" id="CHEBI:15378"/>
        <dbReference type="ChEBI" id="CHEBI:15379"/>
        <dbReference type="ChEBI" id="CHEBI:57783"/>
        <dbReference type="ChEBI" id="CHEBI:57959"/>
        <dbReference type="ChEBI" id="CHEBI:58125"/>
        <dbReference type="ChEBI" id="CHEBI:58349"/>
        <dbReference type="EC" id="1.14.13.9"/>
    </reaction>
</comment>
<dbReference type="InterPro" id="IPR027545">
    <property type="entry name" value="Kynurenine_monooxygenase"/>
</dbReference>
<dbReference type="EMBL" id="JALNMH010000015">
    <property type="protein sequence ID" value="MCK7595218.1"/>
    <property type="molecule type" value="Genomic_DNA"/>
</dbReference>
<comment type="cofactor">
    <cofactor evidence="1 9">
        <name>FAD</name>
        <dbReference type="ChEBI" id="CHEBI:57692"/>
    </cofactor>
</comment>
<dbReference type="SUPFAM" id="SSF51905">
    <property type="entry name" value="FAD/NAD(P)-binding domain"/>
    <property type="match status" value="1"/>
</dbReference>
<keyword evidence="7 9" id="KW-0503">Monooxygenase</keyword>
<gene>
    <name evidence="9" type="primary">kmo</name>
    <name evidence="11" type="ORF">M0G41_16280</name>
</gene>
<keyword evidence="2 9" id="KW-0285">Flavoprotein</keyword>
<dbReference type="Gene3D" id="3.50.50.60">
    <property type="entry name" value="FAD/NAD(P)-binding domain"/>
    <property type="match status" value="1"/>
</dbReference>
<comment type="function">
    <text evidence="9">Catalyzes the hydroxylation of L-kynurenine (L-Kyn) to form 3-hydroxy-L-kynurenine (L-3OHKyn). Required for synthesis of quinolinic acid.</text>
</comment>
<evidence type="ECO:0000256" key="8">
    <source>
        <dbReference type="ARBA" id="ARBA00047818"/>
    </source>
</evidence>
<evidence type="ECO:0000259" key="10">
    <source>
        <dbReference type="Pfam" id="PF01494"/>
    </source>
</evidence>
<evidence type="ECO:0000256" key="4">
    <source>
        <dbReference type="ARBA" id="ARBA00022827"/>
    </source>
</evidence>
<evidence type="ECO:0000256" key="9">
    <source>
        <dbReference type="HAMAP-Rule" id="MF_01971"/>
    </source>
</evidence>
<evidence type="ECO:0000256" key="5">
    <source>
        <dbReference type="ARBA" id="ARBA00022857"/>
    </source>
</evidence>
<evidence type="ECO:0000256" key="7">
    <source>
        <dbReference type="ARBA" id="ARBA00023033"/>
    </source>
</evidence>
<feature type="domain" description="FAD-binding" evidence="10">
    <location>
        <begin position="8"/>
        <end position="333"/>
    </location>
</feature>
<dbReference type="EC" id="1.14.13.9" evidence="9"/>
<proteinExistence type="inferred from homology"/>
<reference evidence="11" key="1">
    <citation type="submission" date="2022-04" db="EMBL/GenBank/DDBJ databases">
        <title>Lysobacter sp. CAU 1642 isolated from sea sand.</title>
        <authorList>
            <person name="Kim W."/>
        </authorList>
    </citation>
    <scope>NUCLEOTIDE SEQUENCE</scope>
    <source>
        <strain evidence="11">CAU 1642</strain>
    </source>
</reference>
<dbReference type="InterPro" id="IPR036188">
    <property type="entry name" value="FAD/NAD-bd_sf"/>
</dbReference>
<keyword evidence="5 9" id="KW-0521">NADP</keyword>
<dbReference type="Proteomes" id="UP001431449">
    <property type="component" value="Unassembled WGS sequence"/>
</dbReference>
<evidence type="ECO:0000313" key="11">
    <source>
        <dbReference type="EMBL" id="MCK7595218.1"/>
    </source>
</evidence>
<accession>A0ABT0GL13</accession>
<evidence type="ECO:0000256" key="6">
    <source>
        <dbReference type="ARBA" id="ARBA00023002"/>
    </source>
</evidence>
<protein>
    <recommendedName>
        <fullName evidence="9">Kynurenine 3-monooxygenase</fullName>
        <ecNumber evidence="9">1.14.13.9</ecNumber>
    </recommendedName>
    <alternativeName>
        <fullName evidence="9">Kynurenine 3-hydroxylase</fullName>
    </alternativeName>
</protein>
<keyword evidence="6 9" id="KW-0560">Oxidoreductase</keyword>
<dbReference type="GO" id="GO:0004497">
    <property type="term" value="F:monooxygenase activity"/>
    <property type="evidence" value="ECO:0007669"/>
    <property type="project" value="UniProtKB-KW"/>
</dbReference>
<evidence type="ECO:0000313" key="12">
    <source>
        <dbReference type="Proteomes" id="UP001431449"/>
    </source>
</evidence>
<keyword evidence="4 9" id="KW-0274">FAD</keyword>
<evidence type="ECO:0000256" key="3">
    <source>
        <dbReference type="ARBA" id="ARBA00022642"/>
    </source>
</evidence>
<dbReference type="PANTHER" id="PTHR46028:SF2">
    <property type="entry name" value="KYNURENINE 3-MONOOXYGENASE"/>
    <property type="match status" value="1"/>
</dbReference>
<dbReference type="HAMAP" id="MF_01971">
    <property type="entry name" value="Kynurenine_monooxygenase"/>
    <property type="match status" value="1"/>
</dbReference>
<dbReference type="InterPro" id="IPR002938">
    <property type="entry name" value="FAD-bd"/>
</dbReference>
<comment type="caution">
    <text evidence="11">The sequence shown here is derived from an EMBL/GenBank/DDBJ whole genome shotgun (WGS) entry which is preliminary data.</text>
</comment>
<comment type="pathway">
    <text evidence="9">Cofactor biosynthesis; NAD(+) biosynthesis; quinolinate from L-kynurenine: step 1/3.</text>
</comment>
<sequence>MSAPRSCAIVGAGMAGSLLGILLARRGWRVDLFERRADPRRVGYEGGRSINLALAERGLHALRQAGLESTVMGQAIMMRGRMVHVPGSEPQLQRYGRDDSEVIWSVHRGRLNLSMLDAAETAGARIHFNSVLEDVEWIDQRLHFAHPDGRRVHHDFDFVIGADGAGSALRQAMSRELPLGEKVELLDHGYKELEIPPAVDGGFRIEAHALHIWPRGRYMCIALPNCERSFTVTLFLPNQGPHPSFETVPDGASARRFFAETFADALPLMPELERHFDEHPIGILGTLRLERWHLDQRAVLIGDAAHAMVPFHGQGMNCAFEDCVELAERLDQARDREAAFAEFEAVRRPNALAIQAMALENYLEMRDRVDDADYLIQRQLEQRLADRHPDRFVPRYSMVTFTRLPYATAFERGRLQRQLLIDATRGLKSVEQVDMAAVDRRLESELAPL</sequence>
<organism evidence="11 12">
    <name type="scientific">Pseudomarimonas salicorniae</name>
    <dbReference type="NCBI Taxonomy" id="2933270"/>
    <lineage>
        <taxon>Bacteria</taxon>
        <taxon>Pseudomonadati</taxon>
        <taxon>Pseudomonadota</taxon>
        <taxon>Gammaproteobacteria</taxon>
        <taxon>Lysobacterales</taxon>
        <taxon>Lysobacteraceae</taxon>
        <taxon>Pseudomarimonas</taxon>
    </lineage>
</organism>
<evidence type="ECO:0000256" key="2">
    <source>
        <dbReference type="ARBA" id="ARBA00022630"/>
    </source>
</evidence>
<keyword evidence="3 9" id="KW-0662">Pyridine nucleotide biosynthesis</keyword>